<dbReference type="Proteomes" id="UP000478052">
    <property type="component" value="Unassembled WGS sequence"/>
</dbReference>
<organism evidence="2 3">
    <name type="scientific">Aphis craccivora</name>
    <name type="common">Cowpea aphid</name>
    <dbReference type="NCBI Taxonomy" id="307492"/>
    <lineage>
        <taxon>Eukaryota</taxon>
        <taxon>Metazoa</taxon>
        <taxon>Ecdysozoa</taxon>
        <taxon>Arthropoda</taxon>
        <taxon>Hexapoda</taxon>
        <taxon>Insecta</taxon>
        <taxon>Pterygota</taxon>
        <taxon>Neoptera</taxon>
        <taxon>Paraneoptera</taxon>
        <taxon>Hemiptera</taxon>
        <taxon>Sternorrhyncha</taxon>
        <taxon>Aphidomorpha</taxon>
        <taxon>Aphidoidea</taxon>
        <taxon>Aphididae</taxon>
        <taxon>Aphidini</taxon>
        <taxon>Aphis</taxon>
        <taxon>Aphis</taxon>
    </lineage>
</organism>
<dbReference type="AlphaFoldDB" id="A0A6G0Y3D5"/>
<reference evidence="2 3" key="1">
    <citation type="submission" date="2019-08" db="EMBL/GenBank/DDBJ databases">
        <title>Whole genome of Aphis craccivora.</title>
        <authorList>
            <person name="Voronova N.V."/>
            <person name="Shulinski R.S."/>
            <person name="Bandarenka Y.V."/>
            <person name="Zhorov D.G."/>
            <person name="Warner D."/>
        </authorList>
    </citation>
    <scope>NUCLEOTIDE SEQUENCE [LARGE SCALE GENOMIC DNA]</scope>
    <source>
        <strain evidence="2">180601</strain>
        <tissue evidence="2">Whole Body</tissue>
    </source>
</reference>
<protein>
    <submittedName>
        <fullName evidence="2">Gustatory receptor</fullName>
    </submittedName>
</protein>
<proteinExistence type="predicted"/>
<keyword evidence="1" id="KW-1133">Transmembrane helix</keyword>
<evidence type="ECO:0000256" key="1">
    <source>
        <dbReference type="SAM" id="Phobius"/>
    </source>
</evidence>
<dbReference type="EMBL" id="VUJU01006409">
    <property type="protein sequence ID" value="KAF0748601.1"/>
    <property type="molecule type" value="Genomic_DNA"/>
</dbReference>
<sequence>MIEFDRKLTPFSTRLLSKQCSFIYTTLKNFLTPTNNQDIFTLALILFIPPFILDYFITSSLCYFFHNLHARFWTTE</sequence>
<keyword evidence="2" id="KW-0675">Receptor</keyword>
<gene>
    <name evidence="2" type="ORF">FWK35_00030859</name>
</gene>
<evidence type="ECO:0000313" key="2">
    <source>
        <dbReference type="EMBL" id="KAF0748601.1"/>
    </source>
</evidence>
<keyword evidence="1" id="KW-0812">Transmembrane</keyword>
<feature type="transmembrane region" description="Helical" evidence="1">
    <location>
        <begin position="39"/>
        <end position="65"/>
    </location>
</feature>
<keyword evidence="1" id="KW-0472">Membrane</keyword>
<accession>A0A6G0Y3D5</accession>
<evidence type="ECO:0000313" key="3">
    <source>
        <dbReference type="Proteomes" id="UP000478052"/>
    </source>
</evidence>
<name>A0A6G0Y3D5_APHCR</name>
<keyword evidence="3" id="KW-1185">Reference proteome</keyword>
<comment type="caution">
    <text evidence="2">The sequence shown here is derived from an EMBL/GenBank/DDBJ whole genome shotgun (WGS) entry which is preliminary data.</text>
</comment>